<dbReference type="InterPro" id="IPR011765">
    <property type="entry name" value="Pept_M16_N"/>
</dbReference>
<dbReference type="InterPro" id="IPR011249">
    <property type="entry name" value="Metalloenz_LuxS/M16"/>
</dbReference>
<feature type="compositionally biased region" description="Polar residues" evidence="1">
    <location>
        <begin position="28"/>
        <end position="37"/>
    </location>
</feature>
<evidence type="ECO:0000313" key="4">
    <source>
        <dbReference type="EMBL" id="UZJ23923.1"/>
    </source>
</evidence>
<proteinExistence type="predicted"/>
<organism evidence="4 5">
    <name type="scientific">Rhodococcus antarcticus</name>
    <dbReference type="NCBI Taxonomy" id="2987751"/>
    <lineage>
        <taxon>Bacteria</taxon>
        <taxon>Bacillati</taxon>
        <taxon>Actinomycetota</taxon>
        <taxon>Actinomycetes</taxon>
        <taxon>Mycobacteriales</taxon>
        <taxon>Nocardiaceae</taxon>
        <taxon>Rhodococcus</taxon>
    </lineage>
</organism>
<dbReference type="InterPro" id="IPR007863">
    <property type="entry name" value="Peptidase_M16_C"/>
</dbReference>
<dbReference type="RefSeq" id="WP_265382031.1">
    <property type="nucleotide sequence ID" value="NZ_CP110615.1"/>
</dbReference>
<dbReference type="Proteomes" id="UP001164965">
    <property type="component" value="Chromosome"/>
</dbReference>
<keyword evidence="5" id="KW-1185">Reference proteome</keyword>
<feature type="region of interest" description="Disordered" evidence="1">
    <location>
        <begin position="1"/>
        <end position="48"/>
    </location>
</feature>
<gene>
    <name evidence="4" type="ORF">RHODO2019_12080</name>
</gene>
<feature type="domain" description="Peptidase M16 N-terminal" evidence="2">
    <location>
        <begin position="100"/>
        <end position="202"/>
    </location>
</feature>
<name>A0ABY6NY64_9NOCA</name>
<protein>
    <submittedName>
        <fullName evidence="4">Insulinase family protein</fullName>
    </submittedName>
</protein>
<dbReference type="Pfam" id="PF00675">
    <property type="entry name" value="Peptidase_M16"/>
    <property type="match status" value="1"/>
</dbReference>
<evidence type="ECO:0000256" key="1">
    <source>
        <dbReference type="SAM" id="MobiDB-lite"/>
    </source>
</evidence>
<evidence type="ECO:0000259" key="3">
    <source>
        <dbReference type="Pfam" id="PF05193"/>
    </source>
</evidence>
<dbReference type="InterPro" id="IPR050361">
    <property type="entry name" value="MPP/UQCRC_Complex"/>
</dbReference>
<evidence type="ECO:0000259" key="2">
    <source>
        <dbReference type="Pfam" id="PF00675"/>
    </source>
</evidence>
<dbReference type="SUPFAM" id="SSF63411">
    <property type="entry name" value="LuxS/MPP-like metallohydrolase"/>
    <property type="match status" value="2"/>
</dbReference>
<accession>A0ABY6NY64</accession>
<reference evidence="4" key="1">
    <citation type="submission" date="2022-10" db="EMBL/GenBank/DDBJ databases">
        <title>Rhodococcus sp.75.</title>
        <authorList>
            <person name="Sun M."/>
        </authorList>
    </citation>
    <scope>NUCLEOTIDE SEQUENCE</scope>
    <source>
        <strain evidence="4">75</strain>
    </source>
</reference>
<dbReference type="Gene3D" id="3.30.830.10">
    <property type="entry name" value="Metalloenzyme, LuxS/M16 peptidase-like"/>
    <property type="match status" value="2"/>
</dbReference>
<dbReference type="Pfam" id="PF05193">
    <property type="entry name" value="Peptidase_M16_C"/>
    <property type="match status" value="1"/>
</dbReference>
<sequence>MSRTATEPASRTAAEPASRTAAEPASRTAAQIATTETGPRELPPLGTQSAGAELVSSDAVLENGLRVLVVQRATVPVVEARLVVPFAEPQGFTTGAPHVGTAEVLAATLLAGTARRDRLALDTELAAVGAEVGASVDPERLVVGGSVLAEGLPVLLDVLADVLTGATHPTEEVDSERDRLVERLEVARSQPGVLAREAVLRRSLAGHPSAHEVPEVDEVTVVTAEDVRALHARAVVPRGALLVLVGDVEPEAVLEQVRTALAGWTSEHSATVLSPWPTITPAPTLLVDRAGAVQSQIRLVAQGVSRSDAGYPAAQLANLVLGGYFSSRLMENVREDKGYTYGASSGLDASQAGQVLTVELDTSRETTAAALMETVYELSRVVLVPPTDAEISSARQYAIGALSISLATQSGLASTLSRLVPLGLEPSWVREHPARLAATTDDEVRAAAARMFGPGRFTGIVQGDAAVLSDVLVALGGVAV</sequence>
<dbReference type="PANTHER" id="PTHR11851:SF224">
    <property type="entry name" value="PROCESSING PROTEASE"/>
    <property type="match status" value="1"/>
</dbReference>
<feature type="domain" description="Peptidase M16 C-terminal" evidence="3">
    <location>
        <begin position="222"/>
        <end position="396"/>
    </location>
</feature>
<dbReference type="EMBL" id="CP110615">
    <property type="protein sequence ID" value="UZJ23923.1"/>
    <property type="molecule type" value="Genomic_DNA"/>
</dbReference>
<dbReference type="PANTHER" id="PTHR11851">
    <property type="entry name" value="METALLOPROTEASE"/>
    <property type="match status" value="1"/>
</dbReference>
<evidence type="ECO:0000313" key="5">
    <source>
        <dbReference type="Proteomes" id="UP001164965"/>
    </source>
</evidence>